<feature type="domain" description="Pinin/SDK" evidence="2">
    <location>
        <begin position="1"/>
        <end position="56"/>
    </location>
</feature>
<evidence type="ECO:0000259" key="2">
    <source>
        <dbReference type="Pfam" id="PF04697"/>
    </source>
</evidence>
<feature type="compositionally biased region" description="Basic residues" evidence="1">
    <location>
        <begin position="154"/>
        <end position="166"/>
    </location>
</feature>
<feature type="compositionally biased region" description="Acidic residues" evidence="1">
    <location>
        <begin position="119"/>
        <end position="140"/>
    </location>
</feature>
<comment type="caution">
    <text evidence="3">The sequence shown here is derived from an EMBL/GenBank/DDBJ whole genome shotgun (WGS) entry which is preliminary data.</text>
</comment>
<protein>
    <submittedName>
        <fullName evidence="3">Ribosome biogenesis protein TSR3-like protein</fullName>
    </submittedName>
</protein>
<name>A0A8J6KQ36_MICOH</name>
<evidence type="ECO:0000313" key="3">
    <source>
        <dbReference type="EMBL" id="KAH0505404.1"/>
    </source>
</evidence>
<proteinExistence type="predicted"/>
<evidence type="ECO:0000313" key="4">
    <source>
        <dbReference type="Proteomes" id="UP000710432"/>
    </source>
</evidence>
<feature type="compositionally biased region" description="Polar residues" evidence="1">
    <location>
        <begin position="106"/>
        <end position="115"/>
    </location>
</feature>
<dbReference type="Proteomes" id="UP000710432">
    <property type="component" value="Unassembled WGS sequence"/>
</dbReference>
<dbReference type="AlphaFoldDB" id="A0A8J6KQ36"/>
<feature type="region of interest" description="Disordered" evidence="1">
    <location>
        <begin position="94"/>
        <end position="166"/>
    </location>
</feature>
<dbReference type="Pfam" id="PF04697">
    <property type="entry name" value="Pinin_SDK_N"/>
    <property type="match status" value="1"/>
</dbReference>
<sequence length="166" mass="18389">MKVVMRTLQEQLQKAKESLKTIDENICKLTGQDTNDMRPIQARFLALSGPGGGKGFLDLNRQLLDKYAAAAQRKCCRLNTGTYLANIPEEEEIDPFDVDSGREFANLNSPVTSTRLPVDDVDESEDDSEDSGEDGNECEEQGAGANRGDSSSLKRQKQKRLGQRLH</sequence>
<reference evidence="3" key="1">
    <citation type="submission" date="2020-03" db="EMBL/GenBank/DDBJ databases">
        <title>Studies in the Genomics of Life Span.</title>
        <authorList>
            <person name="Glass D."/>
        </authorList>
    </citation>
    <scope>NUCLEOTIDE SEQUENCE</scope>
    <source>
        <strain evidence="3">LTLLF</strain>
        <tissue evidence="3">Muscle</tissue>
    </source>
</reference>
<organism evidence="3 4">
    <name type="scientific">Microtus ochrogaster</name>
    <name type="common">Prairie vole</name>
    <dbReference type="NCBI Taxonomy" id="79684"/>
    <lineage>
        <taxon>Eukaryota</taxon>
        <taxon>Metazoa</taxon>
        <taxon>Chordata</taxon>
        <taxon>Craniata</taxon>
        <taxon>Vertebrata</taxon>
        <taxon>Euteleostomi</taxon>
        <taxon>Mammalia</taxon>
        <taxon>Eutheria</taxon>
        <taxon>Euarchontoglires</taxon>
        <taxon>Glires</taxon>
        <taxon>Rodentia</taxon>
        <taxon>Myomorpha</taxon>
        <taxon>Muroidea</taxon>
        <taxon>Cricetidae</taxon>
        <taxon>Arvicolinae</taxon>
        <taxon>Microtus</taxon>
    </lineage>
</organism>
<dbReference type="InterPro" id="IPR006787">
    <property type="entry name" value="Pinin_SDK_N"/>
</dbReference>
<dbReference type="EMBL" id="JAATJU010024555">
    <property type="protein sequence ID" value="KAH0505404.1"/>
    <property type="molecule type" value="Genomic_DNA"/>
</dbReference>
<gene>
    <name evidence="3" type="ORF">LTLLF_178875</name>
</gene>
<evidence type="ECO:0000256" key="1">
    <source>
        <dbReference type="SAM" id="MobiDB-lite"/>
    </source>
</evidence>
<accession>A0A8J6KQ36</accession>